<reference evidence="2 3" key="2">
    <citation type="journal article" date="2013" name="Plant Physiol.">
        <title>A Nostoc punctiforme Sugar Transporter Necessary to Establish a Cyanobacterium-Plant Symbiosis.</title>
        <authorList>
            <person name="Ekman M."/>
            <person name="Picossi S."/>
            <person name="Campbell E.L."/>
            <person name="Meeks J.C."/>
            <person name="Flores E."/>
        </authorList>
    </citation>
    <scope>NUCLEOTIDE SEQUENCE [LARGE SCALE GENOMIC DNA]</scope>
    <source>
        <strain evidence="3">ATCC 29133 / PCC 73102</strain>
    </source>
</reference>
<dbReference type="EMBL" id="CP001037">
    <property type="protein sequence ID" value="ACC82395.1"/>
    <property type="molecule type" value="Genomic_DNA"/>
</dbReference>
<dbReference type="PIRSF" id="PIRSF005384">
    <property type="entry name" value="RpiB_LacA_B"/>
    <property type="match status" value="1"/>
</dbReference>
<dbReference type="AlphaFoldDB" id="B2J6J0"/>
<evidence type="ECO:0000313" key="2">
    <source>
        <dbReference type="EMBL" id="ACC82395.1"/>
    </source>
</evidence>
<dbReference type="Pfam" id="PF02502">
    <property type="entry name" value="LacAB_rpiB"/>
    <property type="match status" value="1"/>
</dbReference>
<keyword evidence="3" id="KW-1185">Reference proteome</keyword>
<dbReference type="EnsemblBacteria" id="ACC82395">
    <property type="protein sequence ID" value="ACC82395"/>
    <property type="gene ID" value="Npun_F4016"/>
</dbReference>
<reference evidence="3" key="1">
    <citation type="submission" date="2008-04" db="EMBL/GenBank/DDBJ databases">
        <title>Complete sequence of chromosome of Nostoc punctiforme ATCC 29133.</title>
        <authorList>
            <consortium name="US DOE Joint Genome Institute"/>
            <person name="Copeland A."/>
            <person name="Lucas S."/>
            <person name="Lapidus A."/>
            <person name="Glavina del Rio T."/>
            <person name="Dalin E."/>
            <person name="Tice H."/>
            <person name="Pitluck S."/>
            <person name="Chain P."/>
            <person name="Malfatti S."/>
            <person name="Shin M."/>
            <person name="Vergez L."/>
            <person name="Schmutz J."/>
            <person name="Larimer F."/>
            <person name="Land M."/>
            <person name="Hauser L."/>
            <person name="Kyrpides N."/>
            <person name="Kim E."/>
            <person name="Meeks J.C."/>
            <person name="Elhai J."/>
            <person name="Campbell E.L."/>
            <person name="Thiel T."/>
            <person name="Longmire J."/>
            <person name="Potts M."/>
            <person name="Atlas R."/>
        </authorList>
    </citation>
    <scope>NUCLEOTIDE SEQUENCE [LARGE SCALE GENOMIC DNA]</scope>
    <source>
        <strain evidence="3">ATCC 29133 / PCC 73102</strain>
    </source>
</reference>
<dbReference type="GO" id="GO:0009052">
    <property type="term" value="P:pentose-phosphate shunt, non-oxidative branch"/>
    <property type="evidence" value="ECO:0007669"/>
    <property type="project" value="TreeGrafter"/>
</dbReference>
<dbReference type="OrthoDB" id="1778624at2"/>
<dbReference type="GO" id="GO:0050044">
    <property type="term" value="F:galactose-6-phosphate isomerase activity"/>
    <property type="evidence" value="ECO:0007669"/>
    <property type="project" value="UniProtKB-EC"/>
</dbReference>
<organism evidence="2 3">
    <name type="scientific">Nostoc punctiforme (strain ATCC 29133 / PCC 73102)</name>
    <dbReference type="NCBI Taxonomy" id="63737"/>
    <lineage>
        <taxon>Bacteria</taxon>
        <taxon>Bacillati</taxon>
        <taxon>Cyanobacteriota</taxon>
        <taxon>Cyanophyceae</taxon>
        <taxon>Nostocales</taxon>
        <taxon>Nostocaceae</taxon>
        <taxon>Nostoc</taxon>
    </lineage>
</organism>
<dbReference type="GO" id="GO:0004751">
    <property type="term" value="F:ribose-5-phosphate isomerase activity"/>
    <property type="evidence" value="ECO:0007669"/>
    <property type="project" value="TreeGrafter"/>
</dbReference>
<dbReference type="Gene3D" id="3.40.1400.10">
    <property type="entry name" value="Sugar-phosphate isomerase, RpiB/LacA/LacB"/>
    <property type="match status" value="1"/>
</dbReference>
<dbReference type="NCBIfam" id="TIGR00689">
    <property type="entry name" value="rpiB_lacA_lacB"/>
    <property type="match status" value="1"/>
</dbReference>
<dbReference type="PANTHER" id="PTHR30345">
    <property type="entry name" value="RIBOSE-5-PHOSPHATE ISOMERASE B"/>
    <property type="match status" value="1"/>
</dbReference>
<dbReference type="HOGENOM" id="CLU_091396_0_0_3"/>
<dbReference type="STRING" id="63737.Npun_F4016"/>
<dbReference type="eggNOG" id="COG0698">
    <property type="taxonomic scope" value="Bacteria"/>
</dbReference>
<accession>B2J6J0</accession>
<dbReference type="InterPro" id="IPR003500">
    <property type="entry name" value="RpiB_LacA_LacB"/>
</dbReference>
<name>B2J6J0_NOSP7</name>
<evidence type="ECO:0000313" key="3">
    <source>
        <dbReference type="Proteomes" id="UP000001191"/>
    </source>
</evidence>
<keyword evidence="2" id="KW-0413">Isomerase</keyword>
<protein>
    <submittedName>
        <fullName evidence="2">Sugar-phosphate isomerase, RpiB/LacA/LacB family</fullName>
        <ecNumber evidence="2">5.3.1.26</ecNumber>
    </submittedName>
</protein>
<sequence length="154" mass="17066">MKIAIGSDERTNLTDRILEELKQRGHEVIVFGSLAENDLEVDWPLSCSKVALAVATQKADEGIVFCWTGTGASIAANKVLGIRAALCHDAETARGARIWNHANVLVLSLRATTEAIAKEILDAWFSTPFSEDEWNILQMERIRQLEKSALFQQS</sequence>
<gene>
    <name evidence="2" type="ordered locus">Npun_F4016</name>
</gene>
<dbReference type="Proteomes" id="UP000001191">
    <property type="component" value="Chromosome"/>
</dbReference>
<dbReference type="KEGG" id="npu:Npun_F4016"/>
<evidence type="ECO:0000256" key="1">
    <source>
        <dbReference type="ARBA" id="ARBA00008754"/>
    </source>
</evidence>
<dbReference type="RefSeq" id="WP_012410362.1">
    <property type="nucleotide sequence ID" value="NC_010628.1"/>
</dbReference>
<comment type="similarity">
    <text evidence="1">Belongs to the LacAB/RpiB family.</text>
</comment>
<dbReference type="PhylomeDB" id="B2J6J0"/>
<dbReference type="EC" id="5.3.1.26" evidence="2"/>
<proteinExistence type="inferred from homology"/>
<dbReference type="PANTHER" id="PTHR30345:SF2">
    <property type="entry name" value="SUGAR-PHOSPHATE ISOMERASE, RPIB_LACA_LACB FAMILY"/>
    <property type="match status" value="1"/>
</dbReference>
<dbReference type="SUPFAM" id="SSF89623">
    <property type="entry name" value="Ribose/Galactose isomerase RpiB/AlsB"/>
    <property type="match status" value="1"/>
</dbReference>
<dbReference type="InterPro" id="IPR036569">
    <property type="entry name" value="RpiB_LacA_LacB_sf"/>
</dbReference>
<dbReference type="GO" id="GO:0019316">
    <property type="term" value="P:D-allose catabolic process"/>
    <property type="evidence" value="ECO:0007669"/>
    <property type="project" value="TreeGrafter"/>
</dbReference>